<evidence type="ECO:0000313" key="14">
    <source>
        <dbReference type="EMBL" id="MDA5194998.1"/>
    </source>
</evidence>
<dbReference type="InterPro" id="IPR011662">
    <property type="entry name" value="Secretin/TonB_short_N"/>
</dbReference>
<keyword evidence="6" id="KW-0408">Iron</keyword>
<evidence type="ECO:0000256" key="11">
    <source>
        <dbReference type="RuleBase" id="RU003357"/>
    </source>
</evidence>
<keyword evidence="9 10" id="KW-0998">Cell outer membrane</keyword>
<gene>
    <name evidence="14" type="ORF">NYP16_13660</name>
</gene>
<dbReference type="Gene3D" id="2.40.170.20">
    <property type="entry name" value="TonB-dependent receptor, beta-barrel domain"/>
    <property type="match status" value="1"/>
</dbReference>
<keyword evidence="2 10" id="KW-0813">Transport</keyword>
<evidence type="ECO:0000256" key="10">
    <source>
        <dbReference type="PROSITE-ProRule" id="PRU01360"/>
    </source>
</evidence>
<evidence type="ECO:0000256" key="7">
    <source>
        <dbReference type="ARBA" id="ARBA00023077"/>
    </source>
</evidence>
<dbReference type="Gene3D" id="2.170.130.10">
    <property type="entry name" value="TonB-dependent receptor, plug domain"/>
    <property type="match status" value="1"/>
</dbReference>
<keyword evidence="5 10" id="KW-0812">Transmembrane</keyword>
<evidence type="ECO:0000256" key="9">
    <source>
        <dbReference type="ARBA" id="ARBA00023237"/>
    </source>
</evidence>
<evidence type="ECO:0000256" key="5">
    <source>
        <dbReference type="ARBA" id="ARBA00022692"/>
    </source>
</evidence>
<dbReference type="PANTHER" id="PTHR47234">
    <property type="match status" value="1"/>
</dbReference>
<comment type="similarity">
    <text evidence="10 11">Belongs to the TonB-dependent receptor family.</text>
</comment>
<dbReference type="PANTHER" id="PTHR47234:SF3">
    <property type="entry name" value="SECRETIN_TONB SHORT N-TERMINAL DOMAIN-CONTAINING PROTEIN"/>
    <property type="match status" value="1"/>
</dbReference>
<keyword evidence="8 10" id="KW-0472">Membrane</keyword>
<evidence type="ECO:0000256" key="3">
    <source>
        <dbReference type="ARBA" id="ARBA00022452"/>
    </source>
</evidence>
<feature type="signal peptide" evidence="12">
    <location>
        <begin position="1"/>
        <end position="22"/>
    </location>
</feature>
<sequence length="1010" mass="107494">MGKIQFLPGILVPILAFSGALAAESKIVQFDVDAQSASSGIREFAQQAGVPILAPSEVVSDKRINAVGGTMEVEQALKLMLRGTKINYKVDRGAIILSQLDQSIGTAALPFPVAMQAEADNRLSAPAATREPEVEIVVTGSRVARNGFEAPTPMTVLTAEEMSLSASPNVADALNKLPILRPSLTASSTTSNSNYSGGNYLDLRGLGANRTLVLVDGKRFVSSIVEGPTDINVIPQALIAGVDVVTGGASAAYGSDAVGGVVNLRLDHNLEGVRATLQGGITDHNDHRNYLASLAVGQGFSGGRGKLLLSVEAAQNSGVFSLSRRDWGRDQRGAIANPAYTATNDEPRNLLVNNALRSNTSYGGVINSGPLKGIQFAPDGSAIPFQYGDLVTSRTMMGGDGAYADINSIIETPTKRRSGYGRLSYELSDSLSAYAEGSWAQADTTTLSTTREDTSIRVTPDNPFLPQSVRTAMAQQGLGSVTVGRYNRDYGTGTYYLRNKTVRGVLGLEGEIGGWNWDAYYTHGDTKNSRAGRNIRNNEHYAFAVDATTDPLTGAAVCRNVGARAAGCIPLNIFGDGAPSPQSIGYVTGDTSWRVGHLTQDAAALSVRGKPLSLWAGPLSVAGGIEYRRDSAVVTMDELTANGIFATGTSVPWAGHVNVKEAFAEVLVPLAENVSWAQSLNLDLAGRLTDYSTSGTVNTWKVGGNWNVNDVLRFRTTLSRDIRAPSLSELYSGTVQGRQDVLDPVLNRTYQVLISTKGNAGLKPEIANTFTAGVVFSNLLIPGFRASIDYYDIKVKDAIAAITFRSIVDRCYRDQPALCSLITRGANTEITDVQASPQNLQSLKARGIDFEASYTAHIGEGSLSLRTIVSYLNHISYNDGLVETVLDGSLLTPLAIGVNGQPKWRAMGSATYELNRATFHMSTRYIGAANISNLYTGKDLDKLRVSPVAYVDLSASYALIDGDKTTAELFVAVQNAFDTAPPATDGARGTEPAVYDLIGRTYTAGLRLKF</sequence>
<proteinExistence type="inferred from homology"/>
<dbReference type="InterPro" id="IPR000531">
    <property type="entry name" value="Beta-barrel_TonB"/>
</dbReference>
<protein>
    <submittedName>
        <fullName evidence="14">TonB-dependent receptor</fullName>
    </submittedName>
</protein>
<dbReference type="Proteomes" id="UP001141619">
    <property type="component" value="Unassembled WGS sequence"/>
</dbReference>
<dbReference type="InterPro" id="IPR012910">
    <property type="entry name" value="Plug_dom"/>
</dbReference>
<organism evidence="14 15">
    <name type="scientific">Govanella unica</name>
    <dbReference type="NCBI Taxonomy" id="2975056"/>
    <lineage>
        <taxon>Bacteria</taxon>
        <taxon>Pseudomonadati</taxon>
        <taxon>Pseudomonadota</taxon>
        <taxon>Alphaproteobacteria</taxon>
        <taxon>Emcibacterales</taxon>
        <taxon>Govanellaceae</taxon>
        <taxon>Govanella</taxon>
    </lineage>
</organism>
<evidence type="ECO:0000259" key="13">
    <source>
        <dbReference type="SMART" id="SM00965"/>
    </source>
</evidence>
<keyword evidence="3 10" id="KW-1134">Transmembrane beta strand</keyword>
<reference evidence="14" key="2">
    <citation type="journal article" date="2023" name="Syst. Appl. Microbiol.">
        <title>Govania unica gen. nov., sp. nov., a rare biosphere bacterium that represents a novel family in the class Alphaproteobacteria.</title>
        <authorList>
            <person name="Vandamme P."/>
            <person name="Peeters C."/>
            <person name="Hettiarachchi A."/>
            <person name="Cnockaert M."/>
            <person name="Carlier A."/>
        </authorList>
    </citation>
    <scope>NUCLEOTIDE SEQUENCE</scope>
    <source>
        <strain evidence="14">LMG 31809</strain>
    </source>
</reference>
<keyword evidence="4" id="KW-0406">Ion transport</keyword>
<dbReference type="GO" id="GO:0009279">
    <property type="term" value="C:cell outer membrane"/>
    <property type="evidence" value="ECO:0007669"/>
    <property type="project" value="UniProtKB-SubCell"/>
</dbReference>
<dbReference type="AlphaFoldDB" id="A0A9X3U055"/>
<dbReference type="InterPro" id="IPR039426">
    <property type="entry name" value="TonB-dep_rcpt-like"/>
</dbReference>
<feature type="chain" id="PRO_5040960196" evidence="12">
    <location>
        <begin position="23"/>
        <end position="1010"/>
    </location>
</feature>
<dbReference type="SUPFAM" id="SSF56935">
    <property type="entry name" value="Porins"/>
    <property type="match status" value="1"/>
</dbReference>
<reference evidence="14" key="1">
    <citation type="submission" date="2022-08" db="EMBL/GenBank/DDBJ databases">
        <authorList>
            <person name="Vandamme P."/>
            <person name="Hettiarachchi A."/>
            <person name="Peeters C."/>
            <person name="Cnockaert M."/>
            <person name="Carlier A."/>
        </authorList>
    </citation>
    <scope>NUCLEOTIDE SEQUENCE</scope>
    <source>
        <strain evidence="14">LMG 31809</strain>
    </source>
</reference>
<keyword evidence="7 11" id="KW-0798">TonB box</keyword>
<dbReference type="InterPro" id="IPR036942">
    <property type="entry name" value="Beta-barrel_TonB_sf"/>
</dbReference>
<keyword evidence="15" id="KW-1185">Reference proteome</keyword>
<keyword evidence="14" id="KW-0675">Receptor</keyword>
<evidence type="ECO:0000256" key="1">
    <source>
        <dbReference type="ARBA" id="ARBA00004571"/>
    </source>
</evidence>
<keyword evidence="4" id="KW-0410">Iron transport</keyword>
<evidence type="ECO:0000256" key="6">
    <source>
        <dbReference type="ARBA" id="ARBA00023004"/>
    </source>
</evidence>
<dbReference type="RefSeq" id="WP_274944709.1">
    <property type="nucleotide sequence ID" value="NZ_JANWOI010000005.1"/>
</dbReference>
<dbReference type="GO" id="GO:0006826">
    <property type="term" value="P:iron ion transport"/>
    <property type="evidence" value="ECO:0007669"/>
    <property type="project" value="UniProtKB-KW"/>
</dbReference>
<evidence type="ECO:0000313" key="15">
    <source>
        <dbReference type="Proteomes" id="UP001141619"/>
    </source>
</evidence>
<keyword evidence="12" id="KW-0732">Signal</keyword>
<feature type="domain" description="Secretin/TonB short N-terminal" evidence="13">
    <location>
        <begin position="50"/>
        <end position="100"/>
    </location>
</feature>
<dbReference type="Gene3D" id="3.55.50.30">
    <property type="match status" value="1"/>
</dbReference>
<name>A0A9X3U055_9PROT</name>
<dbReference type="EMBL" id="JANWOI010000005">
    <property type="protein sequence ID" value="MDA5194998.1"/>
    <property type="molecule type" value="Genomic_DNA"/>
</dbReference>
<dbReference type="Pfam" id="PF07715">
    <property type="entry name" value="Plug"/>
    <property type="match status" value="1"/>
</dbReference>
<dbReference type="Pfam" id="PF00593">
    <property type="entry name" value="TonB_dep_Rec_b-barrel"/>
    <property type="match status" value="1"/>
</dbReference>
<comment type="subcellular location">
    <subcellularLocation>
        <location evidence="1 10">Cell outer membrane</location>
        <topology evidence="1 10">Multi-pass membrane protein</topology>
    </subcellularLocation>
</comment>
<dbReference type="SMART" id="SM00965">
    <property type="entry name" value="STN"/>
    <property type="match status" value="1"/>
</dbReference>
<evidence type="ECO:0000256" key="8">
    <source>
        <dbReference type="ARBA" id="ARBA00023136"/>
    </source>
</evidence>
<evidence type="ECO:0000256" key="12">
    <source>
        <dbReference type="SAM" id="SignalP"/>
    </source>
</evidence>
<comment type="caution">
    <text evidence="14">The sequence shown here is derived from an EMBL/GenBank/DDBJ whole genome shotgun (WGS) entry which is preliminary data.</text>
</comment>
<dbReference type="PROSITE" id="PS52016">
    <property type="entry name" value="TONB_DEPENDENT_REC_3"/>
    <property type="match status" value="1"/>
</dbReference>
<dbReference type="InterPro" id="IPR037066">
    <property type="entry name" value="Plug_dom_sf"/>
</dbReference>
<evidence type="ECO:0000256" key="4">
    <source>
        <dbReference type="ARBA" id="ARBA00022496"/>
    </source>
</evidence>
<evidence type="ECO:0000256" key="2">
    <source>
        <dbReference type="ARBA" id="ARBA00022448"/>
    </source>
</evidence>
<accession>A0A9X3U055</accession>